<comment type="similarity">
    <text evidence="3">Belongs to the isocitrate and isopropylmalate dehydrogenases family.</text>
</comment>
<keyword evidence="8" id="KW-0460">Magnesium</keyword>
<dbReference type="InterPro" id="IPR024084">
    <property type="entry name" value="IsoPropMal-DH-like_dom"/>
</dbReference>
<evidence type="ECO:0000256" key="4">
    <source>
        <dbReference type="ARBA" id="ARBA00011738"/>
    </source>
</evidence>
<comment type="caution">
    <text evidence="12">The sequence shown here is derived from an EMBL/GenBank/DDBJ whole genome shotgun (WGS) entry which is preliminary data.</text>
</comment>
<dbReference type="PANTHER" id="PTHR11822">
    <property type="entry name" value="NADP-SPECIFIC ISOCITRATE DEHYDROGENASE"/>
    <property type="match status" value="1"/>
</dbReference>
<reference evidence="12 13" key="1">
    <citation type="submission" date="2023-05" db="EMBL/GenBank/DDBJ databases">
        <title>B98-5 Cell Line De Novo Hybrid Assembly: An Optical Mapping Approach.</title>
        <authorList>
            <person name="Kananen K."/>
            <person name="Auerbach J.A."/>
            <person name="Kautto E."/>
            <person name="Blachly J.S."/>
        </authorList>
    </citation>
    <scope>NUCLEOTIDE SEQUENCE [LARGE SCALE GENOMIC DNA]</scope>
    <source>
        <strain evidence="12">B95-8</strain>
        <tissue evidence="12">Cell line</tissue>
    </source>
</reference>
<dbReference type="Pfam" id="PF00180">
    <property type="entry name" value="Iso_dh"/>
    <property type="match status" value="1"/>
</dbReference>
<dbReference type="PANTHER" id="PTHR11822:SF21">
    <property type="entry name" value="ISOCITRATE DEHYDROGENASE [NADP], MITOCHONDRIAL"/>
    <property type="match status" value="1"/>
</dbReference>
<comment type="cofactor">
    <cofactor evidence="2">
        <name>Mg(2+)</name>
        <dbReference type="ChEBI" id="CHEBI:18420"/>
    </cofactor>
</comment>
<accession>A0ABQ9VXV9</accession>
<evidence type="ECO:0000256" key="8">
    <source>
        <dbReference type="ARBA" id="ARBA00022842"/>
    </source>
</evidence>
<dbReference type="SUPFAM" id="SSF53659">
    <property type="entry name" value="Isocitrate/Isopropylmalate dehydrogenase-like"/>
    <property type="match status" value="1"/>
</dbReference>
<keyword evidence="7" id="KW-0479">Metal-binding</keyword>
<dbReference type="InterPro" id="IPR004790">
    <property type="entry name" value="Isocitrate_DH_NADP"/>
</dbReference>
<dbReference type="Gene3D" id="3.40.718.10">
    <property type="entry name" value="Isopropylmalate Dehydrogenase"/>
    <property type="match status" value="1"/>
</dbReference>
<evidence type="ECO:0000256" key="9">
    <source>
        <dbReference type="ARBA" id="ARBA00023002"/>
    </source>
</evidence>
<dbReference type="EMBL" id="JASSZA010000004">
    <property type="protein sequence ID" value="KAK2114025.1"/>
    <property type="molecule type" value="Genomic_DNA"/>
</dbReference>
<keyword evidence="6" id="KW-0816">Tricarboxylic acid cycle</keyword>
<comment type="cofactor">
    <cofactor evidence="1">
        <name>Mn(2+)</name>
        <dbReference type="ChEBI" id="CHEBI:29035"/>
    </cofactor>
</comment>
<evidence type="ECO:0000259" key="11">
    <source>
        <dbReference type="Pfam" id="PF00180"/>
    </source>
</evidence>
<gene>
    <name evidence="12" type="primary">IDH1_2</name>
    <name evidence="12" type="ORF">P7K49_008291</name>
</gene>
<evidence type="ECO:0000256" key="6">
    <source>
        <dbReference type="ARBA" id="ARBA00022532"/>
    </source>
</evidence>
<sequence length="124" mass="13831">MMTSILVCPDGKTEAEAAHAMVTHHYHMYKKGQEMSTNPISSIFTQTRGLAHRTKLGNKNELAFFANALEEVCIETTEAGFMTKDLAACIKGLPNVQHSDYLNTFKFIENLGENLKIKLAQVKL</sequence>
<dbReference type="Proteomes" id="UP001266305">
    <property type="component" value="Unassembled WGS sequence"/>
</dbReference>
<evidence type="ECO:0000256" key="2">
    <source>
        <dbReference type="ARBA" id="ARBA00001946"/>
    </source>
</evidence>
<evidence type="ECO:0000256" key="5">
    <source>
        <dbReference type="ARBA" id="ARBA00022435"/>
    </source>
</evidence>
<evidence type="ECO:0000313" key="12">
    <source>
        <dbReference type="EMBL" id="KAK2114025.1"/>
    </source>
</evidence>
<evidence type="ECO:0000256" key="1">
    <source>
        <dbReference type="ARBA" id="ARBA00001936"/>
    </source>
</evidence>
<evidence type="ECO:0000256" key="7">
    <source>
        <dbReference type="ARBA" id="ARBA00022723"/>
    </source>
</evidence>
<keyword evidence="9" id="KW-0560">Oxidoreductase</keyword>
<keyword evidence="5" id="KW-0329">Glyoxylate bypass</keyword>
<evidence type="ECO:0000313" key="13">
    <source>
        <dbReference type="Proteomes" id="UP001266305"/>
    </source>
</evidence>
<keyword evidence="10" id="KW-0464">Manganese</keyword>
<proteinExistence type="inferred from homology"/>
<keyword evidence="13" id="KW-1185">Reference proteome</keyword>
<evidence type="ECO:0000256" key="3">
    <source>
        <dbReference type="ARBA" id="ARBA00007769"/>
    </source>
</evidence>
<organism evidence="12 13">
    <name type="scientific">Saguinus oedipus</name>
    <name type="common">Cotton-top tamarin</name>
    <name type="synonym">Oedipomidas oedipus</name>
    <dbReference type="NCBI Taxonomy" id="9490"/>
    <lineage>
        <taxon>Eukaryota</taxon>
        <taxon>Metazoa</taxon>
        <taxon>Chordata</taxon>
        <taxon>Craniata</taxon>
        <taxon>Vertebrata</taxon>
        <taxon>Euteleostomi</taxon>
        <taxon>Mammalia</taxon>
        <taxon>Eutheria</taxon>
        <taxon>Euarchontoglires</taxon>
        <taxon>Primates</taxon>
        <taxon>Haplorrhini</taxon>
        <taxon>Platyrrhini</taxon>
        <taxon>Cebidae</taxon>
        <taxon>Callitrichinae</taxon>
        <taxon>Saguinus</taxon>
    </lineage>
</organism>
<evidence type="ECO:0000256" key="10">
    <source>
        <dbReference type="ARBA" id="ARBA00023211"/>
    </source>
</evidence>
<comment type="subunit">
    <text evidence="4">Homodimer.</text>
</comment>
<protein>
    <submittedName>
        <fullName evidence="12">Isocitrate dehydrogenase (NAD(+)) idh1</fullName>
    </submittedName>
</protein>
<feature type="domain" description="Isopropylmalate dehydrogenase-like" evidence="11">
    <location>
        <begin position="1"/>
        <end position="90"/>
    </location>
</feature>
<name>A0ABQ9VXV9_SAGOE</name>